<accession>A0A2A6EC77</accession>
<dbReference type="SUPFAM" id="SSF56752">
    <property type="entry name" value="D-aminoacid aminotransferase-like PLP-dependent enzymes"/>
    <property type="match status" value="1"/>
</dbReference>
<dbReference type="InterPro" id="IPR043132">
    <property type="entry name" value="BCAT-like_C"/>
</dbReference>
<dbReference type="GO" id="GO:0003824">
    <property type="term" value="F:catalytic activity"/>
    <property type="evidence" value="ECO:0007669"/>
    <property type="project" value="InterPro"/>
</dbReference>
<dbReference type="Gene3D" id="3.20.10.10">
    <property type="entry name" value="D-amino Acid Aminotransferase, subunit A, domain 2"/>
    <property type="match status" value="1"/>
</dbReference>
<dbReference type="Proteomes" id="UP000219058">
    <property type="component" value="Unassembled WGS sequence"/>
</dbReference>
<dbReference type="Pfam" id="PF01063">
    <property type="entry name" value="Aminotran_4"/>
    <property type="match status" value="1"/>
</dbReference>
<dbReference type="AlphaFoldDB" id="A0A2A6EC77"/>
<dbReference type="InterPro" id="IPR043131">
    <property type="entry name" value="BCAT-like_N"/>
</dbReference>
<dbReference type="RefSeq" id="WP_097551246.1">
    <property type="nucleotide sequence ID" value="NZ_CP024729.1"/>
</dbReference>
<sequence>MCQFIETMCVEQGKIINLDYHLERIKNTRKHFWNTEKTVPINQLLALAATQDSKAKLRFTYDKENIYDLSCTPYNTRKIERLKLLESNDIEYRYKSVDRSVINLLKAETEPTEEIVIVKQNRLTDTSYTNIALFDGSQWITPSTPLLKGTRRAQLLDAGRLIEREVLATDLKSFQSISLINAMMDLEELVLPISSIENLL</sequence>
<dbReference type="EMBL" id="NSLY01000056">
    <property type="protein sequence ID" value="PDP58044.1"/>
    <property type="molecule type" value="Genomic_DNA"/>
</dbReference>
<dbReference type="InterPro" id="IPR001544">
    <property type="entry name" value="Aminotrans_IV"/>
</dbReference>
<organism evidence="1 2">
    <name type="scientific">Prevotella intermedia</name>
    <dbReference type="NCBI Taxonomy" id="28131"/>
    <lineage>
        <taxon>Bacteria</taxon>
        <taxon>Pseudomonadati</taxon>
        <taxon>Bacteroidota</taxon>
        <taxon>Bacteroidia</taxon>
        <taxon>Bacteroidales</taxon>
        <taxon>Prevotellaceae</taxon>
        <taxon>Prevotella</taxon>
    </lineage>
</organism>
<dbReference type="Gene3D" id="3.30.470.10">
    <property type="match status" value="1"/>
</dbReference>
<evidence type="ECO:0000313" key="1">
    <source>
        <dbReference type="EMBL" id="PDP58044.1"/>
    </source>
</evidence>
<gene>
    <name evidence="1" type="ORF">CLI71_12105</name>
</gene>
<reference evidence="1 2" key="1">
    <citation type="submission" date="2017-09" db="EMBL/GenBank/DDBJ databases">
        <title>Phase variable restriction modification systems are present in the genome sequences of periodontal pathogens Prevotella intermedia, Tannerella forsythia and Porphyromonas gingivalis.</title>
        <authorList>
            <person name="Haigh R.D."/>
            <person name="Crawford L."/>
            <person name="Ralph J."/>
            <person name="Wanford J."/>
            <person name="Vartoukian S.R."/>
            <person name="Hijazib K."/>
            <person name="Wade W."/>
            <person name="Oggioni M.R."/>
        </authorList>
    </citation>
    <scope>NUCLEOTIDE SEQUENCE [LARGE SCALE GENOMIC DNA]</scope>
    <source>
        <strain evidence="1 2">WW2834</strain>
    </source>
</reference>
<evidence type="ECO:0000313" key="2">
    <source>
        <dbReference type="Proteomes" id="UP000219058"/>
    </source>
</evidence>
<protein>
    <submittedName>
        <fullName evidence="1">Chorismate-binding protein</fullName>
    </submittedName>
</protein>
<name>A0A2A6EC77_PREIN</name>
<dbReference type="InterPro" id="IPR036038">
    <property type="entry name" value="Aminotransferase-like"/>
</dbReference>
<comment type="caution">
    <text evidence="1">The sequence shown here is derived from an EMBL/GenBank/DDBJ whole genome shotgun (WGS) entry which is preliminary data.</text>
</comment>
<proteinExistence type="predicted"/>